<dbReference type="GO" id="GO:0003676">
    <property type="term" value="F:nucleic acid binding"/>
    <property type="evidence" value="ECO:0007669"/>
    <property type="project" value="InterPro"/>
</dbReference>
<dbReference type="InterPro" id="IPR044730">
    <property type="entry name" value="RNase_H-like_dom_plant"/>
</dbReference>
<evidence type="ECO:0000313" key="3">
    <source>
        <dbReference type="Proteomes" id="UP000828251"/>
    </source>
</evidence>
<dbReference type="AlphaFoldDB" id="A0A9D4AJ73"/>
<gene>
    <name evidence="2" type="ORF">J1N35_006074</name>
</gene>
<dbReference type="PANTHER" id="PTHR47723">
    <property type="entry name" value="OS05G0353850 PROTEIN"/>
    <property type="match status" value="1"/>
</dbReference>
<organism evidence="2 3">
    <name type="scientific">Gossypium stocksii</name>
    <dbReference type="NCBI Taxonomy" id="47602"/>
    <lineage>
        <taxon>Eukaryota</taxon>
        <taxon>Viridiplantae</taxon>
        <taxon>Streptophyta</taxon>
        <taxon>Embryophyta</taxon>
        <taxon>Tracheophyta</taxon>
        <taxon>Spermatophyta</taxon>
        <taxon>Magnoliopsida</taxon>
        <taxon>eudicotyledons</taxon>
        <taxon>Gunneridae</taxon>
        <taxon>Pentapetalae</taxon>
        <taxon>rosids</taxon>
        <taxon>malvids</taxon>
        <taxon>Malvales</taxon>
        <taxon>Malvaceae</taxon>
        <taxon>Malvoideae</taxon>
        <taxon>Gossypium</taxon>
    </lineage>
</organism>
<accession>A0A9D4AJ73</accession>
<protein>
    <recommendedName>
        <fullName evidence="1">RNase H type-1 domain-containing protein</fullName>
    </recommendedName>
</protein>
<comment type="caution">
    <text evidence="2">The sequence shown here is derived from an EMBL/GenBank/DDBJ whole genome shotgun (WGS) entry which is preliminary data.</text>
</comment>
<sequence>MGVVSKIWMTRNVFLYKTANANSSAILIASVSWAATIQHAEEWRKVGMTPIGGVVRDEAGRWLLDFGRSIGMGNIFTAELWAILIGLEVAWSKGYLRVAICRLFV</sequence>
<keyword evidence="3" id="KW-1185">Reference proteome</keyword>
<dbReference type="InterPro" id="IPR002156">
    <property type="entry name" value="RNaseH_domain"/>
</dbReference>
<reference evidence="2 3" key="1">
    <citation type="journal article" date="2021" name="Plant Biotechnol. J.">
        <title>Multi-omics assisted identification of the key and species-specific regulatory components of drought-tolerant mechanisms in Gossypium stocksii.</title>
        <authorList>
            <person name="Yu D."/>
            <person name="Ke L."/>
            <person name="Zhang D."/>
            <person name="Wu Y."/>
            <person name="Sun Y."/>
            <person name="Mei J."/>
            <person name="Sun J."/>
            <person name="Sun Y."/>
        </authorList>
    </citation>
    <scope>NUCLEOTIDE SEQUENCE [LARGE SCALE GENOMIC DNA]</scope>
    <source>
        <strain evidence="3">cv. E1</strain>
        <tissue evidence="2">Leaf</tissue>
    </source>
</reference>
<evidence type="ECO:0000259" key="1">
    <source>
        <dbReference type="Pfam" id="PF13456"/>
    </source>
</evidence>
<evidence type="ECO:0000313" key="2">
    <source>
        <dbReference type="EMBL" id="KAH1122914.1"/>
    </source>
</evidence>
<dbReference type="CDD" id="cd06222">
    <property type="entry name" value="RNase_H_like"/>
    <property type="match status" value="1"/>
</dbReference>
<feature type="domain" description="RNase H type-1" evidence="1">
    <location>
        <begin position="49"/>
        <end position="99"/>
    </location>
</feature>
<name>A0A9D4AJ73_9ROSI</name>
<dbReference type="Pfam" id="PF13456">
    <property type="entry name" value="RVT_3"/>
    <property type="match status" value="1"/>
</dbReference>
<dbReference type="GO" id="GO:0004523">
    <property type="term" value="F:RNA-DNA hybrid ribonuclease activity"/>
    <property type="evidence" value="ECO:0007669"/>
    <property type="project" value="InterPro"/>
</dbReference>
<dbReference type="OrthoDB" id="1435619at2759"/>
<dbReference type="PANTHER" id="PTHR47723:SF19">
    <property type="entry name" value="POLYNUCLEOTIDYL TRANSFERASE, RIBONUCLEASE H-LIKE SUPERFAMILY PROTEIN"/>
    <property type="match status" value="1"/>
</dbReference>
<proteinExistence type="predicted"/>
<dbReference type="EMBL" id="JAIQCV010000002">
    <property type="protein sequence ID" value="KAH1122914.1"/>
    <property type="molecule type" value="Genomic_DNA"/>
</dbReference>
<dbReference type="InterPro" id="IPR053151">
    <property type="entry name" value="RNase_H-like"/>
</dbReference>
<dbReference type="Proteomes" id="UP000828251">
    <property type="component" value="Unassembled WGS sequence"/>
</dbReference>